<reference evidence="2" key="1">
    <citation type="submission" date="2017-03" db="EMBL/GenBank/DDBJ databases">
        <title>Phytopthora megakarya and P. palmivora, two closely related causual agents of cacao black pod achieved similar genome size and gene model numbers by different mechanisms.</title>
        <authorList>
            <person name="Ali S."/>
            <person name="Shao J."/>
            <person name="Larry D.J."/>
            <person name="Kronmiller B."/>
            <person name="Shen D."/>
            <person name="Strem M.D."/>
            <person name="Melnick R.L."/>
            <person name="Guiltinan M.J."/>
            <person name="Tyler B.M."/>
            <person name="Meinhardt L.W."/>
            <person name="Bailey B.A."/>
        </authorList>
    </citation>
    <scope>NUCLEOTIDE SEQUENCE [LARGE SCALE GENOMIC DNA]</scope>
    <source>
        <strain evidence="2">zdho120</strain>
    </source>
</reference>
<dbReference type="Proteomes" id="UP000198211">
    <property type="component" value="Unassembled WGS sequence"/>
</dbReference>
<gene>
    <name evidence="1" type="ORF">PHMEG_00011358</name>
</gene>
<name>A0A225WBH4_9STRA</name>
<keyword evidence="2" id="KW-1185">Reference proteome</keyword>
<proteinExistence type="predicted"/>
<accession>A0A225WBH4</accession>
<protein>
    <submittedName>
        <fullName evidence="1">Uncharacterized protein</fullName>
    </submittedName>
</protein>
<sequence length="111" mass="12159">MKFKVDPVESPCGCSDWCSSGSCRNALEGIVCTTITCSRSSTDCGRRIKFTSITADYEAFKNFLCTCKAEGCRDEGRRDPLIKDVVTSRLRPKKVPAAAYVDDEDVSSGED</sequence>
<dbReference type="EMBL" id="NBNE01001199">
    <property type="protein sequence ID" value="OWZ15073.1"/>
    <property type="molecule type" value="Genomic_DNA"/>
</dbReference>
<organism evidence="1 2">
    <name type="scientific">Phytophthora megakarya</name>
    <dbReference type="NCBI Taxonomy" id="4795"/>
    <lineage>
        <taxon>Eukaryota</taxon>
        <taxon>Sar</taxon>
        <taxon>Stramenopiles</taxon>
        <taxon>Oomycota</taxon>
        <taxon>Peronosporomycetes</taxon>
        <taxon>Peronosporales</taxon>
        <taxon>Peronosporaceae</taxon>
        <taxon>Phytophthora</taxon>
    </lineage>
</organism>
<dbReference type="AlphaFoldDB" id="A0A225WBH4"/>
<evidence type="ECO:0000313" key="2">
    <source>
        <dbReference type="Proteomes" id="UP000198211"/>
    </source>
</evidence>
<evidence type="ECO:0000313" key="1">
    <source>
        <dbReference type="EMBL" id="OWZ15073.1"/>
    </source>
</evidence>
<comment type="caution">
    <text evidence="1">The sequence shown here is derived from an EMBL/GenBank/DDBJ whole genome shotgun (WGS) entry which is preliminary data.</text>
</comment>